<proteinExistence type="predicted"/>
<gene>
    <name evidence="1" type="ORF">ACFPH6_45945</name>
</gene>
<feature type="non-terminal residue" evidence="1">
    <location>
        <position position="1"/>
    </location>
</feature>
<evidence type="ECO:0000313" key="1">
    <source>
        <dbReference type="EMBL" id="MFC4471752.1"/>
    </source>
</evidence>
<dbReference type="Proteomes" id="UP001596012">
    <property type="component" value="Unassembled WGS sequence"/>
</dbReference>
<accession>A0ABV8Z4R1</accession>
<name>A0ABV8Z4R1_9ACTN</name>
<dbReference type="EMBL" id="JBHSFG010000096">
    <property type="protein sequence ID" value="MFC4471752.1"/>
    <property type="molecule type" value="Genomic_DNA"/>
</dbReference>
<keyword evidence="2" id="KW-1185">Reference proteome</keyword>
<protein>
    <submittedName>
        <fullName evidence="1">Deaminase</fullName>
    </submittedName>
</protein>
<organism evidence="1 2">
    <name type="scientific">Streptomyces xiangluensis</name>
    <dbReference type="NCBI Taxonomy" id="2665720"/>
    <lineage>
        <taxon>Bacteria</taxon>
        <taxon>Bacillati</taxon>
        <taxon>Actinomycetota</taxon>
        <taxon>Actinomycetes</taxon>
        <taxon>Kitasatosporales</taxon>
        <taxon>Streptomycetaceae</taxon>
        <taxon>Streptomyces</taxon>
    </lineage>
</organism>
<evidence type="ECO:0000313" key="2">
    <source>
        <dbReference type="Proteomes" id="UP001596012"/>
    </source>
</evidence>
<reference evidence="2" key="1">
    <citation type="journal article" date="2019" name="Int. J. Syst. Evol. Microbiol.">
        <title>The Global Catalogue of Microorganisms (GCM) 10K type strain sequencing project: providing services to taxonomists for standard genome sequencing and annotation.</title>
        <authorList>
            <consortium name="The Broad Institute Genomics Platform"/>
            <consortium name="The Broad Institute Genome Sequencing Center for Infectious Disease"/>
            <person name="Wu L."/>
            <person name="Ma J."/>
        </authorList>
    </citation>
    <scope>NUCLEOTIDE SEQUENCE [LARGE SCALE GENOMIC DNA]</scope>
    <source>
        <strain evidence="2">DT43</strain>
    </source>
</reference>
<sequence>DGRIQLVEYKPRVLEHPPLGVPA</sequence>
<comment type="caution">
    <text evidence="1">The sequence shown here is derived from an EMBL/GenBank/DDBJ whole genome shotgun (WGS) entry which is preliminary data.</text>
</comment>